<evidence type="ECO:0000256" key="1">
    <source>
        <dbReference type="ARBA" id="ARBA00007118"/>
    </source>
</evidence>
<keyword evidence="2" id="KW-0560">Oxidoreductase</keyword>
<accession>A0ABQ8Z7P0</accession>
<feature type="region of interest" description="Disordered" evidence="3">
    <location>
        <begin position="223"/>
        <end position="251"/>
    </location>
</feature>
<dbReference type="Pfam" id="PF14512">
    <property type="entry name" value="TM1586_NiRdase"/>
    <property type="match status" value="2"/>
</dbReference>
<keyword evidence="6" id="KW-1185">Reference proteome</keyword>
<dbReference type="Gene3D" id="3.40.109.10">
    <property type="entry name" value="NADH Oxidase"/>
    <property type="match status" value="1"/>
</dbReference>
<comment type="similarity">
    <text evidence="1">Belongs to the nitroreductase family.</text>
</comment>
<proteinExistence type="inferred from homology"/>
<feature type="compositionally biased region" description="Basic and acidic residues" evidence="3">
    <location>
        <begin position="230"/>
        <end position="251"/>
    </location>
</feature>
<protein>
    <submittedName>
        <fullName evidence="5">Nad(P)h nitroreductase ydgi-related</fullName>
    </submittedName>
</protein>
<sequence length="365" mass="42567">MELLKIILLEGENPMKIQAQRSSVRFYQGRSTLPIVDRHKLVKLANGIHKGPFGTKIRMKSTEKKMGTFNYITTDKKLEKNPYYIVGCVSTNVDVPEKTDRIDFGYEFEKIILYASALGVGTCWLGGTFLENEANSILDVNTDTEKVYAITPFGMEKTELDINERKKKNGFTRMVMRNTRKPNNLMFFIDVYGNEIQFDTVAQTLGEPKSLIGLLKKHGQLGEYEEEQEEGKKNEEKEETKNEKQNQEKKPQQLDYDLIRKLEKEKPQELSEIWEGIFESVKWAPSAVNEQDWRIVFDQSERAFHFLIESTRSHYCFLNIGIAMLHFELSCLWYGYTGRWEKLKKSNTSWKLPKDVTYSSTFYMD</sequence>
<feature type="domain" description="Putative nitroreductase TM1586" evidence="4">
    <location>
        <begin position="259"/>
        <end position="330"/>
    </location>
</feature>
<dbReference type="SUPFAM" id="SSF55469">
    <property type="entry name" value="FMN-dependent nitroreductase-like"/>
    <property type="match status" value="2"/>
</dbReference>
<gene>
    <name evidence="5" type="ORF">M0813_13767</name>
</gene>
<feature type="domain" description="Putative nitroreductase TM1586" evidence="4">
    <location>
        <begin position="19"/>
        <end position="185"/>
    </location>
</feature>
<evidence type="ECO:0000313" key="6">
    <source>
        <dbReference type="Proteomes" id="UP001150062"/>
    </source>
</evidence>
<dbReference type="Gene3D" id="3.40.109.30">
    <property type="entry name" value="putative nitroreductase (tm1586), domain 2"/>
    <property type="match status" value="1"/>
</dbReference>
<reference evidence="5" key="1">
    <citation type="submission" date="2022-08" db="EMBL/GenBank/DDBJ databases">
        <title>Novel sulfate-reducing endosymbionts in the free-living metamonad Anaeramoeba.</title>
        <authorList>
            <person name="Jerlstrom-Hultqvist J."/>
            <person name="Cepicka I."/>
            <person name="Gallot-Lavallee L."/>
            <person name="Salas-Leiva D."/>
            <person name="Curtis B.A."/>
            <person name="Zahonova K."/>
            <person name="Pipaliya S."/>
            <person name="Dacks J."/>
            <person name="Roger A.J."/>
        </authorList>
    </citation>
    <scope>NUCLEOTIDE SEQUENCE</scope>
    <source>
        <strain evidence="5">Schooner1</strain>
    </source>
</reference>
<dbReference type="PANTHER" id="PTHR43673:SF10">
    <property type="entry name" value="NADH DEHYDROGENASE_NAD(P)H NITROREDUCTASE XCC3605-RELATED"/>
    <property type="match status" value="1"/>
</dbReference>
<organism evidence="5 6">
    <name type="scientific">Anaeramoeba flamelloides</name>
    <dbReference type="NCBI Taxonomy" id="1746091"/>
    <lineage>
        <taxon>Eukaryota</taxon>
        <taxon>Metamonada</taxon>
        <taxon>Anaeramoebidae</taxon>
        <taxon>Anaeramoeba</taxon>
    </lineage>
</organism>
<dbReference type="InterPro" id="IPR000415">
    <property type="entry name" value="Nitroreductase-like"/>
</dbReference>
<evidence type="ECO:0000259" key="4">
    <source>
        <dbReference type="Pfam" id="PF14512"/>
    </source>
</evidence>
<dbReference type="Proteomes" id="UP001150062">
    <property type="component" value="Unassembled WGS sequence"/>
</dbReference>
<dbReference type="PANTHER" id="PTHR43673">
    <property type="entry name" value="NAD(P)H NITROREDUCTASE YDGI-RELATED"/>
    <property type="match status" value="1"/>
</dbReference>
<evidence type="ECO:0000256" key="2">
    <source>
        <dbReference type="ARBA" id="ARBA00023002"/>
    </source>
</evidence>
<evidence type="ECO:0000313" key="5">
    <source>
        <dbReference type="EMBL" id="KAJ6252905.1"/>
    </source>
</evidence>
<name>A0ABQ8Z7P0_9EUKA</name>
<comment type="caution">
    <text evidence="5">The sequence shown here is derived from an EMBL/GenBank/DDBJ whole genome shotgun (WGS) entry which is preliminary data.</text>
</comment>
<dbReference type="InterPro" id="IPR029478">
    <property type="entry name" value="TM1586_NiRdase"/>
</dbReference>
<dbReference type="EMBL" id="JAOAOG010000037">
    <property type="protein sequence ID" value="KAJ6252905.1"/>
    <property type="molecule type" value="Genomic_DNA"/>
</dbReference>
<evidence type="ECO:0000256" key="3">
    <source>
        <dbReference type="SAM" id="MobiDB-lite"/>
    </source>
</evidence>